<sequence length="464" mass="52425">MARAVAQRRQVPYVLITFVFLFLIAAIFAVVWRMEADEEAQLRLAAEKKLDKLADSDGLNLAEVIRMINEFDSPRVGKQPLRVLGQYRDQISQLVQLITGDETQSFADALASGNSTRKKHNSTLGLTATIDGAYEQIAARDRLVLQNKRDFTLQSEQLNSQLQTQSTKLDDFRSLIKDRDAQVTQLKERLGTYRSEHTDILDEVRSDFDTQRSNLNDKVAVLTQQLASSQASVKRKNNEVAQLRRRLAELTGRKVAQGVVFNPDGKVAEVVSAEVIYINIGKDNKVIPGLTFSVFPPTGKQEERKGNLLVTKVLANTSECKIIELVDTQHPMTSGDMIMNIAFSEERPYTFVVRGLFDLHGMDRPNAEGGDEVRAMIKRFKGVVIDEVSPQVDFVVMGEEPRRPPTPSDEIDDPTVWKVYEQNMKLYKDYLKILRDADALSIPILNSNRFMDLIGYKPVQTLEY</sequence>
<keyword evidence="2" id="KW-0812">Transmembrane</keyword>
<accession>A0A0F9V4W7</accession>
<proteinExistence type="predicted"/>
<reference evidence="3" key="1">
    <citation type="journal article" date="2015" name="Nature">
        <title>Complex archaea that bridge the gap between prokaryotes and eukaryotes.</title>
        <authorList>
            <person name="Spang A."/>
            <person name="Saw J.H."/>
            <person name="Jorgensen S.L."/>
            <person name="Zaremba-Niedzwiedzka K."/>
            <person name="Martijn J."/>
            <person name="Lind A.E."/>
            <person name="van Eijk R."/>
            <person name="Schleper C."/>
            <person name="Guy L."/>
            <person name="Ettema T.J."/>
        </authorList>
    </citation>
    <scope>NUCLEOTIDE SEQUENCE</scope>
</reference>
<comment type="caution">
    <text evidence="3">The sequence shown here is derived from an EMBL/GenBank/DDBJ whole genome shotgun (WGS) entry which is preliminary data.</text>
</comment>
<dbReference type="EMBL" id="LAZR01000445">
    <property type="protein sequence ID" value="KKN68581.1"/>
    <property type="molecule type" value="Genomic_DNA"/>
</dbReference>
<feature type="transmembrane region" description="Helical" evidence="2">
    <location>
        <begin position="12"/>
        <end position="32"/>
    </location>
</feature>
<evidence type="ECO:0008006" key="4">
    <source>
        <dbReference type="Google" id="ProtNLM"/>
    </source>
</evidence>
<keyword evidence="2" id="KW-0472">Membrane</keyword>
<feature type="coiled-coil region" evidence="1">
    <location>
        <begin position="226"/>
        <end position="253"/>
    </location>
</feature>
<keyword evidence="2" id="KW-1133">Transmembrane helix</keyword>
<organism evidence="3">
    <name type="scientific">marine sediment metagenome</name>
    <dbReference type="NCBI Taxonomy" id="412755"/>
    <lineage>
        <taxon>unclassified sequences</taxon>
        <taxon>metagenomes</taxon>
        <taxon>ecological metagenomes</taxon>
    </lineage>
</organism>
<dbReference type="Gene3D" id="3.40.50.10190">
    <property type="entry name" value="BRCT domain"/>
    <property type="match status" value="1"/>
</dbReference>
<dbReference type="AlphaFoldDB" id="A0A0F9V4W7"/>
<evidence type="ECO:0000313" key="3">
    <source>
        <dbReference type="EMBL" id="KKN68581.1"/>
    </source>
</evidence>
<evidence type="ECO:0000256" key="1">
    <source>
        <dbReference type="SAM" id="Coils"/>
    </source>
</evidence>
<keyword evidence="1" id="KW-0175">Coiled coil</keyword>
<protein>
    <recommendedName>
        <fullName evidence="4">BRCT domain-containing protein</fullName>
    </recommendedName>
</protein>
<gene>
    <name evidence="3" type="ORF">LCGC14_0450120</name>
</gene>
<dbReference type="Gene3D" id="1.10.287.1490">
    <property type="match status" value="1"/>
</dbReference>
<evidence type="ECO:0000256" key="2">
    <source>
        <dbReference type="SAM" id="Phobius"/>
    </source>
</evidence>
<name>A0A0F9V4W7_9ZZZZ</name>
<dbReference type="InterPro" id="IPR036420">
    <property type="entry name" value="BRCT_dom_sf"/>
</dbReference>